<feature type="compositionally biased region" description="Basic and acidic residues" evidence="1">
    <location>
        <begin position="55"/>
        <end position="67"/>
    </location>
</feature>
<name>A0AAV7SFN1_PLEWA</name>
<protein>
    <submittedName>
        <fullName evidence="2">Uncharacterized protein</fullName>
    </submittedName>
</protein>
<feature type="region of interest" description="Disordered" evidence="1">
    <location>
        <begin position="31"/>
        <end position="85"/>
    </location>
</feature>
<gene>
    <name evidence="2" type="ORF">NDU88_003331</name>
</gene>
<evidence type="ECO:0000313" key="3">
    <source>
        <dbReference type="Proteomes" id="UP001066276"/>
    </source>
</evidence>
<sequence length="99" mass="11291">MTVGNARCQDAYFDRAVTFRFCFLVVAVPKGQGSQKRDMGRREESMPWEQGIKQKSQELEPGVRLKSQEGNGNRAGNRRSRRTFSRHVAENVNAFTNVI</sequence>
<proteinExistence type="predicted"/>
<organism evidence="2 3">
    <name type="scientific">Pleurodeles waltl</name>
    <name type="common">Iberian ribbed newt</name>
    <dbReference type="NCBI Taxonomy" id="8319"/>
    <lineage>
        <taxon>Eukaryota</taxon>
        <taxon>Metazoa</taxon>
        <taxon>Chordata</taxon>
        <taxon>Craniata</taxon>
        <taxon>Vertebrata</taxon>
        <taxon>Euteleostomi</taxon>
        <taxon>Amphibia</taxon>
        <taxon>Batrachia</taxon>
        <taxon>Caudata</taxon>
        <taxon>Salamandroidea</taxon>
        <taxon>Salamandridae</taxon>
        <taxon>Pleurodelinae</taxon>
        <taxon>Pleurodeles</taxon>
    </lineage>
</organism>
<keyword evidence="3" id="KW-1185">Reference proteome</keyword>
<dbReference type="AlphaFoldDB" id="A0AAV7SFN1"/>
<comment type="caution">
    <text evidence="2">The sequence shown here is derived from an EMBL/GenBank/DDBJ whole genome shotgun (WGS) entry which is preliminary data.</text>
</comment>
<feature type="compositionally biased region" description="Basic residues" evidence="1">
    <location>
        <begin position="76"/>
        <end position="85"/>
    </location>
</feature>
<dbReference type="Proteomes" id="UP001066276">
    <property type="component" value="Chromosome 4_2"/>
</dbReference>
<feature type="compositionally biased region" description="Basic and acidic residues" evidence="1">
    <location>
        <begin position="35"/>
        <end position="45"/>
    </location>
</feature>
<dbReference type="EMBL" id="JANPWB010000008">
    <property type="protein sequence ID" value="KAJ1162866.1"/>
    <property type="molecule type" value="Genomic_DNA"/>
</dbReference>
<evidence type="ECO:0000313" key="2">
    <source>
        <dbReference type="EMBL" id="KAJ1162866.1"/>
    </source>
</evidence>
<accession>A0AAV7SFN1</accession>
<evidence type="ECO:0000256" key="1">
    <source>
        <dbReference type="SAM" id="MobiDB-lite"/>
    </source>
</evidence>
<reference evidence="2" key="1">
    <citation type="journal article" date="2022" name="bioRxiv">
        <title>Sequencing and chromosome-scale assembly of the giantPleurodeles waltlgenome.</title>
        <authorList>
            <person name="Brown T."/>
            <person name="Elewa A."/>
            <person name="Iarovenko S."/>
            <person name="Subramanian E."/>
            <person name="Araus A.J."/>
            <person name="Petzold A."/>
            <person name="Susuki M."/>
            <person name="Suzuki K.-i.T."/>
            <person name="Hayashi T."/>
            <person name="Toyoda A."/>
            <person name="Oliveira C."/>
            <person name="Osipova E."/>
            <person name="Leigh N.D."/>
            <person name="Simon A."/>
            <person name="Yun M.H."/>
        </authorList>
    </citation>
    <scope>NUCLEOTIDE SEQUENCE</scope>
    <source>
        <strain evidence="2">20211129_DDA</strain>
        <tissue evidence="2">Liver</tissue>
    </source>
</reference>